<keyword evidence="4 11" id="KW-0378">Hydrolase</keyword>
<keyword evidence="1 11" id="KW-0004">4Fe-4S</keyword>
<dbReference type="Proteomes" id="UP000196138">
    <property type="component" value="Chromosome"/>
</dbReference>
<dbReference type="Gene3D" id="3.40.50.300">
    <property type="entry name" value="P-loop containing nucleotide triphosphate hydrolases"/>
    <property type="match status" value="2"/>
</dbReference>
<dbReference type="EMBL" id="CP021455">
    <property type="protein sequence ID" value="ARU03669.1"/>
    <property type="molecule type" value="Genomic_DNA"/>
</dbReference>
<keyword evidence="5 11" id="KW-0347">Helicase</keyword>
<dbReference type="GO" id="GO:0006281">
    <property type="term" value="P:DNA repair"/>
    <property type="evidence" value="ECO:0007669"/>
    <property type="project" value="TreeGrafter"/>
</dbReference>
<comment type="catalytic activity">
    <reaction evidence="11">
        <text>ATP + H2O = ADP + phosphate + H(+)</text>
        <dbReference type="Rhea" id="RHEA:13065"/>
        <dbReference type="ChEBI" id="CHEBI:15377"/>
        <dbReference type="ChEBI" id="CHEBI:15378"/>
        <dbReference type="ChEBI" id="CHEBI:30616"/>
        <dbReference type="ChEBI" id="CHEBI:43474"/>
        <dbReference type="ChEBI" id="CHEBI:456216"/>
        <dbReference type="EC" id="5.6.2.3"/>
    </reaction>
</comment>
<dbReference type="InterPro" id="IPR014001">
    <property type="entry name" value="Helicase_ATP-bd"/>
</dbReference>
<evidence type="ECO:0000256" key="11">
    <source>
        <dbReference type="HAMAP-Rule" id="MF_02205"/>
    </source>
</evidence>
<evidence type="ECO:0000256" key="5">
    <source>
        <dbReference type="ARBA" id="ARBA00022806"/>
    </source>
</evidence>
<dbReference type="InterPro" id="IPR014013">
    <property type="entry name" value="Helic_SF1/SF2_ATP-bd_DinG/Rad3"/>
</dbReference>
<dbReference type="SUPFAM" id="SSF52540">
    <property type="entry name" value="P-loop containing nucleoside triphosphate hydrolases"/>
    <property type="match status" value="1"/>
</dbReference>
<dbReference type="GO" id="GO:0016887">
    <property type="term" value="F:ATP hydrolysis activity"/>
    <property type="evidence" value="ECO:0007669"/>
    <property type="project" value="RHEA"/>
</dbReference>
<feature type="binding site" evidence="11">
    <location>
        <position position="153"/>
    </location>
    <ligand>
        <name>[4Fe-4S] cluster</name>
        <dbReference type="ChEBI" id="CHEBI:49883"/>
    </ligand>
</feature>
<feature type="domain" description="Helicase ATP-binding" evidence="12">
    <location>
        <begin position="31"/>
        <end position="353"/>
    </location>
</feature>
<feature type="binding site" evidence="11">
    <location>
        <position position="248"/>
    </location>
    <ligand>
        <name>[4Fe-4S] cluster</name>
        <dbReference type="ChEBI" id="CHEBI:49883"/>
    </ligand>
</feature>
<dbReference type="InterPro" id="IPR045028">
    <property type="entry name" value="DinG/Rad3-like"/>
</dbReference>
<comment type="function">
    <text evidence="11">DNA-dependent ATPase and 5'-3' DNA helicase. Unwinds D-loops, R-loops, forked DNA and G-quadruplex DNA.</text>
</comment>
<dbReference type="SMART" id="SM00491">
    <property type="entry name" value="HELICc2"/>
    <property type="match status" value="1"/>
</dbReference>
<evidence type="ECO:0000313" key="14">
    <source>
        <dbReference type="Proteomes" id="UP000196138"/>
    </source>
</evidence>
<evidence type="ECO:0000256" key="4">
    <source>
        <dbReference type="ARBA" id="ARBA00022801"/>
    </source>
</evidence>
<evidence type="ECO:0000259" key="12">
    <source>
        <dbReference type="PROSITE" id="PS51193"/>
    </source>
</evidence>
<protein>
    <recommendedName>
        <fullName evidence="11">ATP-dependent DNA helicase DinG</fullName>
        <ecNumber evidence="11">5.6.2.3</ecNumber>
    </recommendedName>
    <alternativeName>
        <fullName evidence="11">DNA 5'-3' helicase DinG</fullName>
    </alternativeName>
</protein>
<evidence type="ECO:0000256" key="7">
    <source>
        <dbReference type="ARBA" id="ARBA00023004"/>
    </source>
</evidence>
<feature type="binding site" evidence="11">
    <location>
        <position position="243"/>
    </location>
    <ligand>
        <name>[4Fe-4S] cluster</name>
        <dbReference type="ChEBI" id="CHEBI:49883"/>
    </ligand>
</feature>
<dbReference type="PANTHER" id="PTHR11472:SF59">
    <property type="entry name" value="ATP-DEPENDENT DNA HELICASE DING"/>
    <property type="match status" value="1"/>
</dbReference>
<dbReference type="GO" id="GO:0003677">
    <property type="term" value="F:DNA binding"/>
    <property type="evidence" value="ECO:0007669"/>
    <property type="project" value="UniProtKB-UniRule"/>
</dbReference>
<dbReference type="PANTHER" id="PTHR11472">
    <property type="entry name" value="DNA REPAIR DEAD HELICASE RAD3/XP-D SUBFAMILY MEMBER"/>
    <property type="match status" value="1"/>
</dbReference>
<dbReference type="GO" id="GO:0033677">
    <property type="term" value="F:DNA/RNA helicase activity"/>
    <property type="evidence" value="ECO:0007669"/>
    <property type="project" value="TreeGrafter"/>
</dbReference>
<keyword evidence="3 11" id="KW-0547">Nucleotide-binding</keyword>
<keyword evidence="14" id="KW-1185">Reference proteome</keyword>
<dbReference type="Pfam" id="PF06733">
    <property type="entry name" value="DEAD_2"/>
    <property type="match status" value="1"/>
</dbReference>
<sequence>MPPEPPRAAPAPSQSVRAQGWQALALSAFDEVVQASSGFMPRAGQRQMAEHIAHTLSLATLPSDPADSLNQGEPVAERRAIAVIQAGTGVGKSLAYSATAIAMALARGTRVVISTATVALQEQLVNKDLPALAERLPGGFRYALAKGRGRYVCKFKLERLAAGADATEAEADAEAADDLFGDDPAFGTPVASLSTAERQARVRFYSRMADVLAAGQWDGDRDSLEVPPAGEVWQPVAAVSQTCTGRHCPAFASCVYYERRKALVNAQVIVANHDLLLSSIGSRLLPELGQCLLIFDEAHHLPATALDQFATRADLNRSGWVDTLASRAQRVGGLLGVGEVTDVSTHAQALTRHLRDAERLVSDLFGAQLTSQAGGWGPPRVRLPLGALPEVLAEPVQRIEHHANGFLTALRAVAKALKADIKDKPDEARRLSTLYAQIGMLAPRLEELAATASSLLHSPEEGAPPMAKWITLSQPADERAPDAGKTGRRAAASAFTPVLSLHASPILPSVSLHHRLWKNVSGAILTSATMTSLGKFDFFLRDAGLAQDAAVTTLAVESPFDFARQGELIAAATQADPRQAERFNAEMCTQLMRDLQQVKAGALVLFTSRAQLTQAVAALPPTLRSRTLVQTELPRSQLLQQHRDAVAKGQPSIIFGMQSFGEGLDLPGALCESLFITKLPFAPPDEPVSEARAEWLRSIARDPFIELVVPATAIRLAQWMGRAIRTEADHAQVTCYDKRLTGTSYGQQLLKGVPPFRLVQRGPG</sequence>
<dbReference type="GO" id="GO:0046872">
    <property type="term" value="F:metal ion binding"/>
    <property type="evidence" value="ECO:0007669"/>
    <property type="project" value="UniProtKB-KW"/>
</dbReference>
<dbReference type="HAMAP" id="MF_02205">
    <property type="entry name" value="DinG_proteobact"/>
    <property type="match status" value="1"/>
</dbReference>
<keyword evidence="9 11" id="KW-0238">DNA-binding</keyword>
<dbReference type="InterPro" id="IPR027417">
    <property type="entry name" value="P-loop_NTPase"/>
</dbReference>
<dbReference type="OrthoDB" id="9805194at2"/>
<dbReference type="NCBIfam" id="NF008729">
    <property type="entry name" value="PRK11747.1"/>
    <property type="match status" value="1"/>
</dbReference>
<proteinExistence type="inferred from homology"/>
<keyword evidence="10 11" id="KW-0413">Isomerase</keyword>
<evidence type="ECO:0000256" key="3">
    <source>
        <dbReference type="ARBA" id="ARBA00022741"/>
    </source>
</evidence>
<name>A0A1Y0EJX9_9BURK</name>
<keyword evidence="2 11" id="KW-0479">Metal-binding</keyword>
<keyword evidence="6 11" id="KW-0067">ATP-binding</keyword>
<dbReference type="InterPro" id="IPR010614">
    <property type="entry name" value="RAD3-like_helicase_DEAD"/>
</dbReference>
<evidence type="ECO:0000256" key="2">
    <source>
        <dbReference type="ARBA" id="ARBA00022723"/>
    </source>
</evidence>
<evidence type="ECO:0000256" key="10">
    <source>
        <dbReference type="ARBA" id="ARBA00023235"/>
    </source>
</evidence>
<evidence type="ECO:0000256" key="6">
    <source>
        <dbReference type="ARBA" id="ARBA00022840"/>
    </source>
</evidence>
<dbReference type="GO" id="GO:0043139">
    <property type="term" value="F:5'-3' DNA helicase activity"/>
    <property type="evidence" value="ECO:0007669"/>
    <property type="project" value="UniProtKB-UniRule"/>
</dbReference>
<dbReference type="EC" id="5.6.2.3" evidence="11"/>
<keyword evidence="8 11" id="KW-0411">Iron-sulfur</keyword>
<evidence type="ECO:0000256" key="8">
    <source>
        <dbReference type="ARBA" id="ARBA00023014"/>
    </source>
</evidence>
<dbReference type="SMART" id="SM00487">
    <property type="entry name" value="DEXDc"/>
    <property type="match status" value="1"/>
</dbReference>
<dbReference type="GO" id="GO:0005524">
    <property type="term" value="F:ATP binding"/>
    <property type="evidence" value="ECO:0007669"/>
    <property type="project" value="UniProtKB-UniRule"/>
</dbReference>
<comment type="similarity">
    <text evidence="11">Belongs to the helicase family. DinG subfamily. Type 1 sub-subfamily.</text>
</comment>
<organism evidence="13 14">
    <name type="scientific">Comamonas serinivorans</name>
    <dbReference type="NCBI Taxonomy" id="1082851"/>
    <lineage>
        <taxon>Bacteria</taxon>
        <taxon>Pseudomonadati</taxon>
        <taxon>Pseudomonadota</taxon>
        <taxon>Betaproteobacteria</taxon>
        <taxon>Burkholderiales</taxon>
        <taxon>Comamonadaceae</taxon>
        <taxon>Comamonas</taxon>
    </lineage>
</organism>
<evidence type="ECO:0000256" key="9">
    <source>
        <dbReference type="ARBA" id="ARBA00023125"/>
    </source>
</evidence>
<dbReference type="GO" id="GO:0009432">
    <property type="term" value="P:SOS response"/>
    <property type="evidence" value="ECO:0007669"/>
    <property type="project" value="TreeGrafter"/>
</dbReference>
<accession>A0A1Y0EJX9</accession>
<dbReference type="InterPro" id="IPR039000">
    <property type="entry name" value="DinG_proteobact"/>
</dbReference>
<gene>
    <name evidence="11" type="primary">dinG</name>
    <name evidence="13" type="ORF">CCO03_02280</name>
</gene>
<evidence type="ECO:0000256" key="1">
    <source>
        <dbReference type="ARBA" id="ARBA00022485"/>
    </source>
</evidence>
<dbReference type="AlphaFoldDB" id="A0A1Y0EJX9"/>
<keyword evidence="7 11" id="KW-0408">Iron</keyword>
<evidence type="ECO:0000313" key="13">
    <source>
        <dbReference type="EMBL" id="ARU03669.1"/>
    </source>
</evidence>
<dbReference type="KEGG" id="cser:CCO03_02280"/>
<reference evidence="13 14" key="1">
    <citation type="submission" date="2017-05" db="EMBL/GenBank/DDBJ databases">
        <authorList>
            <person name="Song R."/>
            <person name="Chenine A.L."/>
            <person name="Ruprecht R.M."/>
        </authorList>
    </citation>
    <scope>NUCLEOTIDE SEQUENCE [LARGE SCALE GENOMIC DNA]</scope>
    <source>
        <strain evidence="13 14">DSM 26136</strain>
    </source>
</reference>
<dbReference type="PROSITE" id="PS51193">
    <property type="entry name" value="HELICASE_ATP_BIND_2"/>
    <property type="match status" value="1"/>
</dbReference>
<dbReference type="Pfam" id="PF13307">
    <property type="entry name" value="Helicase_C_2"/>
    <property type="match status" value="1"/>
</dbReference>
<dbReference type="RefSeq" id="WP_087276718.1">
    <property type="nucleotide sequence ID" value="NZ_CP021455.1"/>
</dbReference>
<comment type="cofactor">
    <cofactor evidence="11">
        <name>[4Fe-4S] cluster</name>
        <dbReference type="ChEBI" id="CHEBI:49883"/>
    </cofactor>
    <text evidence="11">Binds 1 [4Fe-4S] cluster.</text>
</comment>
<dbReference type="GO" id="GO:0051539">
    <property type="term" value="F:4 iron, 4 sulfur cluster binding"/>
    <property type="evidence" value="ECO:0007669"/>
    <property type="project" value="UniProtKB-UniRule"/>
</dbReference>
<dbReference type="InterPro" id="IPR006555">
    <property type="entry name" value="ATP-dep_Helicase_C"/>
</dbReference>
<feature type="binding site" evidence="11">
    <location>
        <position position="254"/>
    </location>
    <ligand>
        <name>[4Fe-4S] cluster</name>
        <dbReference type="ChEBI" id="CHEBI:49883"/>
    </ligand>
</feature>